<reference evidence="2 3" key="1">
    <citation type="submission" date="2019-03" db="EMBL/GenBank/DDBJ databases">
        <title>First draft genome of Liparis tanakae, snailfish: a comprehensive survey of snailfish specific genes.</title>
        <authorList>
            <person name="Kim W."/>
            <person name="Song I."/>
            <person name="Jeong J.-H."/>
            <person name="Kim D."/>
            <person name="Kim S."/>
            <person name="Ryu S."/>
            <person name="Song J.Y."/>
            <person name="Lee S.K."/>
        </authorList>
    </citation>
    <scope>NUCLEOTIDE SEQUENCE [LARGE SCALE GENOMIC DNA]</scope>
    <source>
        <tissue evidence="2">Muscle</tissue>
    </source>
</reference>
<evidence type="ECO:0000313" key="2">
    <source>
        <dbReference type="EMBL" id="TNN45256.1"/>
    </source>
</evidence>
<evidence type="ECO:0000256" key="1">
    <source>
        <dbReference type="SAM" id="MobiDB-lite"/>
    </source>
</evidence>
<dbReference type="EMBL" id="SRLO01000856">
    <property type="protein sequence ID" value="TNN45256.1"/>
    <property type="molecule type" value="Genomic_DNA"/>
</dbReference>
<comment type="caution">
    <text evidence="2">The sequence shown here is derived from an EMBL/GenBank/DDBJ whole genome shotgun (WGS) entry which is preliminary data.</text>
</comment>
<evidence type="ECO:0000313" key="3">
    <source>
        <dbReference type="Proteomes" id="UP000314294"/>
    </source>
</evidence>
<organism evidence="2 3">
    <name type="scientific">Liparis tanakae</name>
    <name type="common">Tanaka's snailfish</name>
    <dbReference type="NCBI Taxonomy" id="230148"/>
    <lineage>
        <taxon>Eukaryota</taxon>
        <taxon>Metazoa</taxon>
        <taxon>Chordata</taxon>
        <taxon>Craniata</taxon>
        <taxon>Vertebrata</taxon>
        <taxon>Euteleostomi</taxon>
        <taxon>Actinopterygii</taxon>
        <taxon>Neopterygii</taxon>
        <taxon>Teleostei</taxon>
        <taxon>Neoteleostei</taxon>
        <taxon>Acanthomorphata</taxon>
        <taxon>Eupercaria</taxon>
        <taxon>Perciformes</taxon>
        <taxon>Cottioidei</taxon>
        <taxon>Cottales</taxon>
        <taxon>Liparidae</taxon>
        <taxon>Liparis</taxon>
    </lineage>
</organism>
<protein>
    <submittedName>
        <fullName evidence="2">Uncharacterized protein</fullName>
    </submittedName>
</protein>
<proteinExistence type="predicted"/>
<keyword evidence="3" id="KW-1185">Reference proteome</keyword>
<gene>
    <name evidence="2" type="ORF">EYF80_044528</name>
</gene>
<dbReference type="Proteomes" id="UP000314294">
    <property type="component" value="Unassembled WGS sequence"/>
</dbReference>
<feature type="region of interest" description="Disordered" evidence="1">
    <location>
        <begin position="52"/>
        <end position="98"/>
    </location>
</feature>
<name>A0A4Z2FVL7_9TELE</name>
<dbReference type="AlphaFoldDB" id="A0A4Z2FVL7"/>
<sequence length="98" mass="10699">MLTLAVVSRDIVTNPRLGARGPTAADISVANSNDRLSGLKATDRRKWARRPLRSPGWRLSPTESRNGMRRDLSESTQDIHYLPDDGTSGINASPAVDD</sequence>
<accession>A0A4Z2FVL7</accession>